<evidence type="ECO:0000256" key="7">
    <source>
        <dbReference type="ARBA" id="ARBA00023136"/>
    </source>
</evidence>
<evidence type="ECO:0000256" key="2">
    <source>
        <dbReference type="ARBA" id="ARBA00022448"/>
    </source>
</evidence>
<feature type="transmembrane region" description="Helical" evidence="9">
    <location>
        <begin position="14"/>
        <end position="34"/>
    </location>
</feature>
<evidence type="ECO:0000256" key="8">
    <source>
        <dbReference type="ARBA" id="ARBA00035655"/>
    </source>
</evidence>
<feature type="transmembrane region" description="Helical" evidence="9">
    <location>
        <begin position="155"/>
        <end position="173"/>
    </location>
</feature>
<dbReference type="PANTHER" id="PTHR30574:SF1">
    <property type="entry name" value="SULPHUR TRANSPORT DOMAIN-CONTAINING PROTEIN"/>
    <property type="match status" value="1"/>
</dbReference>
<comment type="subcellular location">
    <subcellularLocation>
        <location evidence="1">Cell inner membrane</location>
        <topology evidence="1">Multi-pass membrane protein</topology>
    </subcellularLocation>
</comment>
<dbReference type="EMBL" id="CP133659">
    <property type="protein sequence ID" value="WMW65707.1"/>
    <property type="molecule type" value="Genomic_DNA"/>
</dbReference>
<feature type="transmembrane region" description="Helical" evidence="9">
    <location>
        <begin position="118"/>
        <end position="135"/>
    </location>
</feature>
<evidence type="ECO:0000256" key="3">
    <source>
        <dbReference type="ARBA" id="ARBA00022475"/>
    </source>
</evidence>
<protein>
    <submittedName>
        <fullName evidence="10">YeeE/YedE family protein</fullName>
    </submittedName>
</protein>
<keyword evidence="6 9" id="KW-1133">Transmembrane helix</keyword>
<evidence type="ECO:0000256" key="6">
    <source>
        <dbReference type="ARBA" id="ARBA00022989"/>
    </source>
</evidence>
<accession>A0ABY9R3D1</accession>
<dbReference type="PANTHER" id="PTHR30574">
    <property type="entry name" value="INNER MEMBRANE PROTEIN YEDE"/>
    <property type="match status" value="1"/>
</dbReference>
<comment type="similarity">
    <text evidence="8">Belongs to the TsuA/YedE (TC 9.B.102) family.</text>
</comment>
<dbReference type="Pfam" id="PF04143">
    <property type="entry name" value="Sulf_transp"/>
    <property type="match status" value="1"/>
</dbReference>
<gene>
    <name evidence="10" type="ORF">KPS_000211</name>
</gene>
<name>A0ABY9R3D1_9BACT</name>
<proteinExistence type="inferred from homology"/>
<keyword evidence="7 9" id="KW-0472">Membrane</keyword>
<organism evidence="10 11">
    <name type="scientific">Nitratidesulfovibrio liaohensis</name>
    <dbReference type="NCBI Taxonomy" id="2604158"/>
    <lineage>
        <taxon>Bacteria</taxon>
        <taxon>Pseudomonadati</taxon>
        <taxon>Thermodesulfobacteriota</taxon>
        <taxon>Desulfovibrionia</taxon>
        <taxon>Desulfovibrionales</taxon>
        <taxon>Desulfovibrionaceae</taxon>
        <taxon>Nitratidesulfovibrio</taxon>
    </lineage>
</organism>
<keyword evidence="11" id="KW-1185">Reference proteome</keyword>
<evidence type="ECO:0000256" key="1">
    <source>
        <dbReference type="ARBA" id="ARBA00004429"/>
    </source>
</evidence>
<sequence>MNAQDTENSGRKPWSPYVGGALSGLLVVASVWVAGKYFGASTTFVRSAGFMERVFAPDRVAALEYFVKEAPKVDWQWMFVAGIFVGALLASLASGTFRWQAVPPGWAERFGSSRLRRGVAAFCGGVLAMFGARLADGCPSGHGLSGSLQLAASGFVALACFFAGGLVTAYILYRGR</sequence>
<evidence type="ECO:0000313" key="11">
    <source>
        <dbReference type="Proteomes" id="UP001180616"/>
    </source>
</evidence>
<keyword evidence="5 9" id="KW-0812">Transmembrane</keyword>
<feature type="transmembrane region" description="Helical" evidence="9">
    <location>
        <begin position="75"/>
        <end position="97"/>
    </location>
</feature>
<keyword evidence="2" id="KW-0813">Transport</keyword>
<dbReference type="Proteomes" id="UP001180616">
    <property type="component" value="Chromosome"/>
</dbReference>
<keyword evidence="4" id="KW-0997">Cell inner membrane</keyword>
<evidence type="ECO:0000256" key="5">
    <source>
        <dbReference type="ARBA" id="ARBA00022692"/>
    </source>
</evidence>
<reference evidence="10" key="1">
    <citation type="submission" date="2023-09" db="EMBL/GenBank/DDBJ databases">
        <authorList>
            <consortium name="CW5 consortium"/>
            <person name="Lu C.-W."/>
        </authorList>
    </citation>
    <scope>NUCLEOTIDE SEQUENCE</scope>
    <source>
        <strain evidence="10">KPS</strain>
    </source>
</reference>
<evidence type="ECO:0000313" key="10">
    <source>
        <dbReference type="EMBL" id="WMW65707.1"/>
    </source>
</evidence>
<dbReference type="InterPro" id="IPR007272">
    <property type="entry name" value="Sulf_transp_TsuA/YedE"/>
</dbReference>
<dbReference type="RefSeq" id="WP_309541665.1">
    <property type="nucleotide sequence ID" value="NZ_CP133659.1"/>
</dbReference>
<evidence type="ECO:0000256" key="4">
    <source>
        <dbReference type="ARBA" id="ARBA00022519"/>
    </source>
</evidence>
<keyword evidence="3" id="KW-1003">Cell membrane</keyword>
<evidence type="ECO:0000256" key="9">
    <source>
        <dbReference type="SAM" id="Phobius"/>
    </source>
</evidence>